<evidence type="ECO:0000259" key="1">
    <source>
        <dbReference type="SMART" id="SM00834"/>
    </source>
</evidence>
<dbReference type="AlphaFoldDB" id="A0A2I2KMQ6"/>
<feature type="domain" description="Putative regulatory protein FmdB zinc ribbon" evidence="1">
    <location>
        <begin position="19"/>
        <end position="61"/>
    </location>
</feature>
<accession>A0A2I2KMQ6</accession>
<protein>
    <submittedName>
        <fullName evidence="2">Putative regulatory protein, FmdB family</fullName>
    </submittedName>
</protein>
<dbReference type="InterPro" id="IPR013429">
    <property type="entry name" value="Regulatory_FmdB_Zinc_ribbon"/>
</dbReference>
<dbReference type="EMBL" id="FZMO01000071">
    <property type="protein sequence ID" value="SNQ46951.1"/>
    <property type="molecule type" value="Genomic_DNA"/>
</dbReference>
<name>A0A2I2KMQ6_9ACTN</name>
<dbReference type="NCBIfam" id="TIGR02605">
    <property type="entry name" value="CxxC_CxxC_SSSS"/>
    <property type="match status" value="1"/>
</dbReference>
<organism evidence="2 3">
    <name type="scientific">Frankia canadensis</name>
    <dbReference type="NCBI Taxonomy" id="1836972"/>
    <lineage>
        <taxon>Bacteria</taxon>
        <taxon>Bacillati</taxon>
        <taxon>Actinomycetota</taxon>
        <taxon>Actinomycetes</taxon>
        <taxon>Frankiales</taxon>
        <taxon>Frankiaceae</taxon>
        <taxon>Frankia</taxon>
    </lineage>
</organism>
<evidence type="ECO:0000313" key="2">
    <source>
        <dbReference type="EMBL" id="SNQ46951.1"/>
    </source>
</evidence>
<proteinExistence type="predicted"/>
<dbReference type="Proteomes" id="UP000234331">
    <property type="component" value="Unassembled WGS sequence"/>
</dbReference>
<dbReference type="SMART" id="SM00834">
    <property type="entry name" value="CxxC_CXXC_SSSS"/>
    <property type="match status" value="1"/>
</dbReference>
<keyword evidence="3" id="KW-1185">Reference proteome</keyword>
<gene>
    <name evidence="2" type="ORF">FRACA_1620016</name>
</gene>
<evidence type="ECO:0000313" key="3">
    <source>
        <dbReference type="Proteomes" id="UP000234331"/>
    </source>
</evidence>
<reference evidence="2 3" key="1">
    <citation type="submission" date="2017-06" db="EMBL/GenBank/DDBJ databases">
        <authorList>
            <person name="Kim H.J."/>
            <person name="Triplett B.A."/>
        </authorList>
    </citation>
    <scope>NUCLEOTIDE SEQUENCE [LARGE SCALE GENOMIC DNA]</scope>
    <source>
        <strain evidence="2">FRACA_ARgP5</strain>
    </source>
</reference>
<sequence>MPAVTVTASPGAAYPGCVPAYDYRCRVCDTSFEIRRGITESAPASGVLCPAGHDETSRIFSAVAVAVGRGAPAPAMAAPATGGGGACCGGGCCG</sequence>